<gene>
    <name evidence="1" type="ORF">L3Q82_015565</name>
</gene>
<accession>A0ACB8VQC0</accession>
<organism evidence="1 2">
    <name type="scientific">Scortum barcoo</name>
    <name type="common">barcoo grunter</name>
    <dbReference type="NCBI Taxonomy" id="214431"/>
    <lineage>
        <taxon>Eukaryota</taxon>
        <taxon>Metazoa</taxon>
        <taxon>Chordata</taxon>
        <taxon>Craniata</taxon>
        <taxon>Vertebrata</taxon>
        <taxon>Euteleostomi</taxon>
        <taxon>Actinopterygii</taxon>
        <taxon>Neopterygii</taxon>
        <taxon>Teleostei</taxon>
        <taxon>Neoteleostei</taxon>
        <taxon>Acanthomorphata</taxon>
        <taxon>Eupercaria</taxon>
        <taxon>Centrarchiformes</taxon>
        <taxon>Terapontoidei</taxon>
        <taxon>Terapontidae</taxon>
        <taxon>Scortum</taxon>
    </lineage>
</organism>
<sequence>MPLDSVEVLDVESQTWSQLPPLPTARAGASAVALGGQVMVLGGMNQQQTPLASVEMYHPDEGKWETRASLGQPSMGVTTVEKVTATFLSVDKYETTAAKYPTVHWRLLFTATVNVTGQTKSSSEAIIMKRRISRTVHVVPPGLALHWAPCPTLEPGLGLGLAGERLVAGSLPTGPGRAQPEMADVGPPSSRLTTHAGSSPAQPPRVGVHPGEAERSLPCAFGLGIGLLLLFVPTGPNSSTEYPAFLESLGGVLDSAPLGTPLFYWGTSTLTWATTVIPGGA</sequence>
<name>A0ACB8VQC0_9TELE</name>
<dbReference type="Proteomes" id="UP000831701">
    <property type="component" value="Chromosome 19"/>
</dbReference>
<reference evidence="1" key="1">
    <citation type="submission" date="2022-04" db="EMBL/GenBank/DDBJ databases">
        <title>Jade perch genome.</title>
        <authorList>
            <person name="Chao B."/>
        </authorList>
    </citation>
    <scope>NUCLEOTIDE SEQUENCE</scope>
    <source>
        <strain evidence="1">CB-2022</strain>
    </source>
</reference>
<evidence type="ECO:0000313" key="2">
    <source>
        <dbReference type="Proteomes" id="UP000831701"/>
    </source>
</evidence>
<comment type="caution">
    <text evidence="1">The sequence shown here is derived from an EMBL/GenBank/DDBJ whole genome shotgun (WGS) entry which is preliminary data.</text>
</comment>
<proteinExistence type="predicted"/>
<evidence type="ECO:0000313" key="1">
    <source>
        <dbReference type="EMBL" id="KAI3357097.1"/>
    </source>
</evidence>
<dbReference type="EMBL" id="CM041549">
    <property type="protein sequence ID" value="KAI3357097.1"/>
    <property type="molecule type" value="Genomic_DNA"/>
</dbReference>
<protein>
    <submittedName>
        <fullName evidence="1">Uncharacterized protein</fullName>
    </submittedName>
</protein>
<keyword evidence="2" id="KW-1185">Reference proteome</keyword>